<proteinExistence type="predicted"/>
<organism evidence="1 2">
    <name type="scientific">Cylicocyclus nassatus</name>
    <name type="common">Nematode worm</name>
    <dbReference type="NCBI Taxonomy" id="53992"/>
    <lineage>
        <taxon>Eukaryota</taxon>
        <taxon>Metazoa</taxon>
        <taxon>Ecdysozoa</taxon>
        <taxon>Nematoda</taxon>
        <taxon>Chromadorea</taxon>
        <taxon>Rhabditida</taxon>
        <taxon>Rhabditina</taxon>
        <taxon>Rhabditomorpha</taxon>
        <taxon>Strongyloidea</taxon>
        <taxon>Strongylidae</taxon>
        <taxon>Cylicocyclus</taxon>
    </lineage>
</organism>
<sequence>MFRNLLVFSLLLLTVSRCTDLSKDAAYLLLSEGSDNSTVTPDPENSTDSSYVVSYLYGISLPMLEYCHQHPQLMHECTSKFISFEAEQASVEESRRLAF</sequence>
<accession>A0AA36M8W5</accession>
<comment type="caution">
    <text evidence="1">The sequence shown here is derived from an EMBL/GenBank/DDBJ whole genome shotgun (WGS) entry which is preliminary data.</text>
</comment>
<dbReference type="EMBL" id="CATQJL010000305">
    <property type="protein sequence ID" value="CAJ0601953.1"/>
    <property type="molecule type" value="Genomic_DNA"/>
</dbReference>
<keyword evidence="2" id="KW-1185">Reference proteome</keyword>
<dbReference type="Proteomes" id="UP001176961">
    <property type="component" value="Unassembled WGS sequence"/>
</dbReference>
<protein>
    <submittedName>
        <fullName evidence="1">Uncharacterized protein</fullName>
    </submittedName>
</protein>
<name>A0AA36M8W5_CYLNA</name>
<gene>
    <name evidence="1" type="ORF">CYNAS_LOCUS13936</name>
</gene>
<evidence type="ECO:0000313" key="2">
    <source>
        <dbReference type="Proteomes" id="UP001176961"/>
    </source>
</evidence>
<dbReference type="AlphaFoldDB" id="A0AA36M8W5"/>
<evidence type="ECO:0000313" key="1">
    <source>
        <dbReference type="EMBL" id="CAJ0601953.1"/>
    </source>
</evidence>
<reference evidence="1" key="1">
    <citation type="submission" date="2023-07" db="EMBL/GenBank/DDBJ databases">
        <authorList>
            <consortium name="CYATHOMIX"/>
        </authorList>
    </citation>
    <scope>NUCLEOTIDE SEQUENCE</scope>
    <source>
        <strain evidence="1">N/A</strain>
    </source>
</reference>